<dbReference type="InterPro" id="IPR023936">
    <property type="entry name" value="RutE-like"/>
</dbReference>
<dbReference type="Pfam" id="PF00881">
    <property type="entry name" value="Nitroreductase"/>
    <property type="match status" value="1"/>
</dbReference>
<accession>A0ABU6JZ65</accession>
<dbReference type="InterPro" id="IPR029479">
    <property type="entry name" value="Nitroreductase"/>
</dbReference>
<dbReference type="Gene3D" id="3.40.109.10">
    <property type="entry name" value="NADH Oxidase"/>
    <property type="match status" value="1"/>
</dbReference>
<evidence type="ECO:0000256" key="3">
    <source>
        <dbReference type="ARBA" id="ARBA00022857"/>
    </source>
</evidence>
<evidence type="ECO:0000256" key="1">
    <source>
        <dbReference type="ARBA" id="ARBA00022630"/>
    </source>
</evidence>
<keyword evidence="4 5" id="KW-0560">Oxidoreductase</keyword>
<dbReference type="CDD" id="cd02148">
    <property type="entry name" value="RutE-like"/>
    <property type="match status" value="1"/>
</dbReference>
<organism evidence="7 8">
    <name type="scientific">Uliginosibacterium silvisoli</name>
    <dbReference type="NCBI Taxonomy" id="3114758"/>
    <lineage>
        <taxon>Bacteria</taxon>
        <taxon>Pseudomonadati</taxon>
        <taxon>Pseudomonadota</taxon>
        <taxon>Betaproteobacteria</taxon>
        <taxon>Rhodocyclales</taxon>
        <taxon>Zoogloeaceae</taxon>
        <taxon>Uliginosibacterium</taxon>
    </lineage>
</organism>
<keyword evidence="2 5" id="KW-0288">FMN</keyword>
<reference evidence="7 8" key="1">
    <citation type="submission" date="2024-01" db="EMBL/GenBank/DDBJ databases">
        <title>Uliginosibacterium soil sp. nov.</title>
        <authorList>
            <person name="Lv Y."/>
        </authorList>
    </citation>
    <scope>NUCLEOTIDE SEQUENCE [LARGE SCALE GENOMIC DNA]</scope>
    <source>
        <strain evidence="7 8">H3</strain>
    </source>
</reference>
<evidence type="ECO:0000256" key="5">
    <source>
        <dbReference type="HAMAP-Rule" id="MF_01204"/>
    </source>
</evidence>
<keyword evidence="3 5" id="KW-0521">NADP</keyword>
<sequence length="197" mass="21977">MTLQLAPQEALDIAFRNARTFNKFTDQPVTDETLREIVDLMKWGPTSLNSQAGRFVFLRSKESRERLRPALSAGNLEKTMAAPITVIVAIDNEFYEHLPTLFPAYDARPMFQANAAVAEKTGFRDGTLQGAYFIIAARMLGLDCGPMAGFDAAKVDAEFFPDGKWRTNFLINLGYGDAAGNYPRNPRLSFEQTTQIL</sequence>
<gene>
    <name evidence="7" type="ORF">VVD49_03185</name>
</gene>
<evidence type="ECO:0000256" key="4">
    <source>
        <dbReference type="ARBA" id="ARBA00023002"/>
    </source>
</evidence>
<dbReference type="NCBIfam" id="NF003768">
    <property type="entry name" value="PRK05365.1"/>
    <property type="match status" value="1"/>
</dbReference>
<dbReference type="GO" id="GO:0035527">
    <property type="term" value="F:3-hydroxypropionate dehydrogenase (NADP+) activity"/>
    <property type="evidence" value="ECO:0007669"/>
    <property type="project" value="UniProtKB-EC"/>
</dbReference>
<name>A0ABU6JZ65_9RHOO</name>
<dbReference type="PANTHER" id="PTHR43543:SF1">
    <property type="entry name" value="MALONIC SEMIALDEHYDE REDUCTASE RUTE-RELATED"/>
    <property type="match status" value="1"/>
</dbReference>
<proteinExistence type="inferred from homology"/>
<comment type="similarity">
    <text evidence="5">Belongs to the nitroreductase family. HadB/RutE subfamily.</text>
</comment>
<evidence type="ECO:0000259" key="6">
    <source>
        <dbReference type="Pfam" id="PF00881"/>
    </source>
</evidence>
<keyword evidence="5" id="KW-0520">NAD</keyword>
<dbReference type="InterPro" id="IPR050461">
    <property type="entry name" value="Nitroreductase_HadB/RutE"/>
</dbReference>
<dbReference type="EMBL" id="JAYXHS010000001">
    <property type="protein sequence ID" value="MEC5384709.1"/>
    <property type="molecule type" value="Genomic_DNA"/>
</dbReference>
<protein>
    <recommendedName>
        <fullName evidence="5">Putative NADH dehydrogenase/NAD(P)H nitroreductase VVD49_03185</fullName>
        <ecNumber evidence="5">1.-.-.-</ecNumber>
    </recommendedName>
</protein>
<dbReference type="Proteomes" id="UP001331561">
    <property type="component" value="Unassembled WGS sequence"/>
</dbReference>
<keyword evidence="1 5" id="KW-0285">Flavoprotein</keyword>
<comment type="caution">
    <text evidence="7">The sequence shown here is derived from an EMBL/GenBank/DDBJ whole genome shotgun (WGS) entry which is preliminary data.</text>
</comment>
<dbReference type="PANTHER" id="PTHR43543">
    <property type="entry name" value="MALONIC SEMIALDEHYDE REDUCTASE RUTE-RELATED"/>
    <property type="match status" value="1"/>
</dbReference>
<evidence type="ECO:0000313" key="7">
    <source>
        <dbReference type="EMBL" id="MEC5384709.1"/>
    </source>
</evidence>
<dbReference type="InterPro" id="IPR000415">
    <property type="entry name" value="Nitroreductase-like"/>
</dbReference>
<evidence type="ECO:0000313" key="8">
    <source>
        <dbReference type="Proteomes" id="UP001331561"/>
    </source>
</evidence>
<dbReference type="HAMAP" id="MF_01204">
    <property type="entry name" value="Oxidoreductase_RutE_HadB"/>
    <property type="match status" value="1"/>
</dbReference>
<dbReference type="EC" id="1.-.-.-" evidence="5"/>
<keyword evidence="8" id="KW-1185">Reference proteome</keyword>
<dbReference type="SUPFAM" id="SSF55469">
    <property type="entry name" value="FMN-dependent nitroreductase-like"/>
    <property type="match status" value="1"/>
</dbReference>
<comment type="cofactor">
    <cofactor evidence="5">
        <name>FMN</name>
        <dbReference type="ChEBI" id="CHEBI:58210"/>
    </cofactor>
</comment>
<feature type="domain" description="Nitroreductase" evidence="6">
    <location>
        <begin position="19"/>
        <end position="175"/>
    </location>
</feature>
<dbReference type="RefSeq" id="WP_327597680.1">
    <property type="nucleotide sequence ID" value="NZ_JAYXHS010000001.1"/>
</dbReference>
<evidence type="ECO:0000256" key="2">
    <source>
        <dbReference type="ARBA" id="ARBA00022643"/>
    </source>
</evidence>